<organism evidence="9 10">
    <name type="scientific">Clostridium neuense</name>
    <dbReference type="NCBI Taxonomy" id="1728934"/>
    <lineage>
        <taxon>Bacteria</taxon>
        <taxon>Bacillati</taxon>
        <taxon>Bacillota</taxon>
        <taxon>Clostridia</taxon>
        <taxon>Eubacteriales</taxon>
        <taxon>Clostridiaceae</taxon>
        <taxon>Clostridium</taxon>
    </lineage>
</organism>
<proteinExistence type="predicted"/>
<keyword evidence="10" id="KW-1185">Reference proteome</keyword>
<evidence type="ECO:0000256" key="1">
    <source>
        <dbReference type="ARBA" id="ARBA00004496"/>
    </source>
</evidence>
<evidence type="ECO:0000256" key="2">
    <source>
        <dbReference type="ARBA" id="ARBA00022448"/>
    </source>
</evidence>
<dbReference type="Pfam" id="PF03610">
    <property type="entry name" value="EIIA-man"/>
    <property type="match status" value="1"/>
</dbReference>
<dbReference type="InterPro" id="IPR033887">
    <property type="entry name" value="PTS_IIA_man"/>
</dbReference>
<comment type="subcellular location">
    <subcellularLocation>
        <location evidence="1">Cytoplasm</location>
    </subcellularLocation>
</comment>
<evidence type="ECO:0000256" key="6">
    <source>
        <dbReference type="ARBA" id="ARBA00022683"/>
    </source>
</evidence>
<evidence type="ECO:0000313" key="10">
    <source>
        <dbReference type="Proteomes" id="UP001623592"/>
    </source>
</evidence>
<evidence type="ECO:0000259" key="8">
    <source>
        <dbReference type="PROSITE" id="PS51096"/>
    </source>
</evidence>
<evidence type="ECO:0000256" key="5">
    <source>
        <dbReference type="ARBA" id="ARBA00022679"/>
    </source>
</evidence>
<protein>
    <submittedName>
        <fullName evidence="9">PTS sugar transporter subunit IIA</fullName>
    </submittedName>
</protein>
<dbReference type="Proteomes" id="UP001623592">
    <property type="component" value="Unassembled WGS sequence"/>
</dbReference>
<name>A0ABW8TK00_9CLOT</name>
<keyword evidence="2" id="KW-0813">Transport</keyword>
<dbReference type="PROSITE" id="PS51096">
    <property type="entry name" value="PTS_EIIA_TYPE_4"/>
    <property type="match status" value="1"/>
</dbReference>
<dbReference type="InterPro" id="IPR051471">
    <property type="entry name" value="Bacterial_PTS_sugar_comp"/>
</dbReference>
<keyword evidence="5" id="KW-0808">Transferase</keyword>
<gene>
    <name evidence="9" type="ORF">ACJDT4_18355</name>
</gene>
<dbReference type="Gene3D" id="3.40.50.510">
    <property type="entry name" value="Phosphotransferase system, mannose-type IIA component"/>
    <property type="match status" value="1"/>
</dbReference>
<dbReference type="RefSeq" id="WP_406789030.1">
    <property type="nucleotide sequence ID" value="NZ_JBJIAA010000016.1"/>
</dbReference>
<accession>A0ABW8TK00</accession>
<sequence length="143" mass="16110">MRRFLIATHGHFAEGIYSSLKMIIGNKDNVETLCAYVTKDYDLKANIRNILGKLNEDDELIVITDIFGGSVNNEFMNLIGKNNGKIHLIAGLNLPLLAELISRQDDDKSTEDIINEVLNTSKQSIQYCNETLNNSKEICDDEF</sequence>
<feature type="domain" description="PTS EIIA type-4" evidence="8">
    <location>
        <begin position="1"/>
        <end position="125"/>
    </location>
</feature>
<dbReference type="SUPFAM" id="SSF53062">
    <property type="entry name" value="PTS system fructose IIA component-like"/>
    <property type="match status" value="1"/>
</dbReference>
<dbReference type="EMBL" id="JBJIAA010000016">
    <property type="protein sequence ID" value="MFL0252375.1"/>
    <property type="molecule type" value="Genomic_DNA"/>
</dbReference>
<evidence type="ECO:0000256" key="7">
    <source>
        <dbReference type="ARBA" id="ARBA00022777"/>
    </source>
</evidence>
<dbReference type="PANTHER" id="PTHR33799">
    <property type="entry name" value="PTS PERMEASE-RELATED-RELATED"/>
    <property type="match status" value="1"/>
</dbReference>
<reference evidence="9 10" key="1">
    <citation type="submission" date="2024-11" db="EMBL/GenBank/DDBJ databases">
        <authorList>
            <person name="Heng Y.C."/>
            <person name="Lim A.C.H."/>
            <person name="Lee J.K.Y."/>
            <person name="Kittelmann S."/>
        </authorList>
    </citation>
    <scope>NUCLEOTIDE SEQUENCE [LARGE SCALE GENOMIC DNA]</scope>
    <source>
        <strain evidence="9 10">WILCCON 0114</strain>
    </source>
</reference>
<evidence type="ECO:0000256" key="4">
    <source>
        <dbReference type="ARBA" id="ARBA00022597"/>
    </source>
</evidence>
<keyword evidence="3" id="KW-0963">Cytoplasm</keyword>
<keyword evidence="6" id="KW-0598">Phosphotransferase system</keyword>
<dbReference type="InterPro" id="IPR036662">
    <property type="entry name" value="PTS_EIIA_man-typ_sf"/>
</dbReference>
<keyword evidence="7" id="KW-0418">Kinase</keyword>
<evidence type="ECO:0000313" key="9">
    <source>
        <dbReference type="EMBL" id="MFL0252375.1"/>
    </source>
</evidence>
<dbReference type="InterPro" id="IPR004701">
    <property type="entry name" value="PTS_EIIA_man-typ"/>
</dbReference>
<evidence type="ECO:0000256" key="3">
    <source>
        <dbReference type="ARBA" id="ARBA00022490"/>
    </source>
</evidence>
<dbReference type="PANTHER" id="PTHR33799:SF1">
    <property type="entry name" value="PTS SYSTEM MANNOSE-SPECIFIC EIIAB COMPONENT-RELATED"/>
    <property type="match status" value="1"/>
</dbReference>
<dbReference type="CDD" id="cd00006">
    <property type="entry name" value="PTS_IIA_man"/>
    <property type="match status" value="1"/>
</dbReference>
<comment type="caution">
    <text evidence="9">The sequence shown here is derived from an EMBL/GenBank/DDBJ whole genome shotgun (WGS) entry which is preliminary data.</text>
</comment>
<keyword evidence="4 9" id="KW-0762">Sugar transport</keyword>